<dbReference type="PANTHER" id="PTHR43008:SF6">
    <property type="entry name" value="NADP-DEPENDENT MANNITOL DEHYDROGENASE"/>
    <property type="match status" value="1"/>
</dbReference>
<dbReference type="FunFam" id="3.40.50.720:FF:000084">
    <property type="entry name" value="Short-chain dehydrogenase reductase"/>
    <property type="match status" value="1"/>
</dbReference>
<dbReference type="AlphaFoldDB" id="A0A3G2S8J2"/>
<dbReference type="PRINTS" id="PR00081">
    <property type="entry name" value="GDHRDH"/>
</dbReference>
<dbReference type="PANTHER" id="PTHR43008">
    <property type="entry name" value="BENZIL REDUCTASE"/>
    <property type="match status" value="1"/>
</dbReference>
<evidence type="ECO:0000313" key="4">
    <source>
        <dbReference type="EMBL" id="AYO44196.1"/>
    </source>
</evidence>
<dbReference type="InterPro" id="IPR036291">
    <property type="entry name" value="NAD(P)-bd_dom_sf"/>
</dbReference>
<name>A0A3G2S8J2_MALR7</name>
<dbReference type="SUPFAM" id="SSF51735">
    <property type="entry name" value="NAD(P)-binding Rossmann-fold domains"/>
    <property type="match status" value="1"/>
</dbReference>
<comment type="similarity">
    <text evidence="1">Belongs to the short-chain dehydrogenases/reductases (SDR) family.</text>
</comment>
<dbReference type="GO" id="GO:0050664">
    <property type="term" value="F:oxidoreductase activity, acting on NAD(P)H, oxygen as acceptor"/>
    <property type="evidence" value="ECO:0007669"/>
    <property type="project" value="TreeGrafter"/>
</dbReference>
<proteinExistence type="inferred from homology"/>
<dbReference type="PROSITE" id="PS00061">
    <property type="entry name" value="ADH_SHORT"/>
    <property type="match status" value="1"/>
</dbReference>
<evidence type="ECO:0000256" key="1">
    <source>
        <dbReference type="ARBA" id="ARBA00006484"/>
    </source>
</evidence>
<accession>A0A3G2S8J2</accession>
<dbReference type="Pfam" id="PF13561">
    <property type="entry name" value="adh_short_C2"/>
    <property type="match status" value="1"/>
</dbReference>
<dbReference type="EC" id="1.1.1.138" evidence="4"/>
<dbReference type="STRING" id="425264.A0A3G2S8J2"/>
<organism evidence="4 5">
    <name type="scientific">Malassezia restricta (strain ATCC 96810 / NBRC 103918 / CBS 7877)</name>
    <name type="common">Seborrheic dermatitis infection agent</name>
    <dbReference type="NCBI Taxonomy" id="425264"/>
    <lineage>
        <taxon>Eukaryota</taxon>
        <taxon>Fungi</taxon>
        <taxon>Dikarya</taxon>
        <taxon>Basidiomycota</taxon>
        <taxon>Ustilaginomycotina</taxon>
        <taxon>Malasseziomycetes</taxon>
        <taxon>Malasseziales</taxon>
        <taxon>Malasseziaceae</taxon>
        <taxon>Malassezia</taxon>
    </lineage>
</organism>
<dbReference type="Proteomes" id="UP000269793">
    <property type="component" value="Chromosome VI"/>
</dbReference>
<dbReference type="GO" id="GO:0050085">
    <property type="term" value="F:mannitol 2-dehydrogenase (NADP+) activity"/>
    <property type="evidence" value="ECO:0007669"/>
    <property type="project" value="UniProtKB-EC"/>
</dbReference>
<dbReference type="OrthoDB" id="1888931at2759"/>
<reference evidence="4 5" key="1">
    <citation type="submission" date="2018-10" db="EMBL/GenBank/DDBJ databases">
        <title>Complete genome sequence of Malassezia restricta CBS 7877.</title>
        <authorList>
            <person name="Morand S.C."/>
            <person name="Bertignac M."/>
            <person name="Iltis A."/>
            <person name="Kolder I."/>
            <person name="Pirovano W."/>
            <person name="Jourdain R."/>
            <person name="Clavaud C."/>
        </authorList>
    </citation>
    <scope>NUCLEOTIDE SEQUENCE [LARGE SCALE GENOMIC DNA]</scope>
    <source>
        <strain evidence="4 5">CBS 7877</strain>
    </source>
</reference>
<keyword evidence="3 4" id="KW-0560">Oxidoreductase</keyword>
<dbReference type="EMBL" id="CP033153">
    <property type="protein sequence ID" value="AYO44196.1"/>
    <property type="molecule type" value="Genomic_DNA"/>
</dbReference>
<evidence type="ECO:0000313" key="5">
    <source>
        <dbReference type="Proteomes" id="UP000269793"/>
    </source>
</evidence>
<dbReference type="InterPro" id="IPR002347">
    <property type="entry name" value="SDR_fam"/>
</dbReference>
<dbReference type="InterPro" id="IPR020904">
    <property type="entry name" value="Sc_DH/Rdtase_CS"/>
</dbReference>
<gene>
    <name evidence="4" type="primary">mtdH</name>
    <name evidence="4" type="ORF">DNF11_3246</name>
</gene>
<keyword evidence="2" id="KW-0521">NADP</keyword>
<dbReference type="Gene3D" id="3.40.50.720">
    <property type="entry name" value="NAD(P)-binding Rossmann-like Domain"/>
    <property type="match status" value="1"/>
</dbReference>
<sequence>MVFEIKLNGTVVTTGGNRGIGLAISKSCAQAGANVAMLYHSNPEAEKAAEEVAKEYGVKVKAYKCDVSDAELVKKTIQQAEADLGQITGLAANAGVSIVKPALELTPDDFHKVFNVNVLGVFNACKAVAQHWVDTKFDKGSIVVTSSMSSEIYNQKGPNDPLTQVFYNASKGAATNMVKGLAAEFAKYNIRVNALEPGFCNTEQTSVMDKSIRDYQASSVPMGRFSEPHEQGAPCVFLLSEYASYMTGGHIRPDGGFTLW</sequence>
<dbReference type="VEuPathDB" id="FungiDB:DNF11_3246"/>
<evidence type="ECO:0000256" key="3">
    <source>
        <dbReference type="ARBA" id="ARBA00023002"/>
    </source>
</evidence>
<evidence type="ECO:0000256" key="2">
    <source>
        <dbReference type="ARBA" id="ARBA00022857"/>
    </source>
</evidence>
<keyword evidence="5" id="KW-1185">Reference proteome</keyword>
<protein>
    <submittedName>
        <fullName evidence="4">NADP-dependent mannitol dehydrogenase</fullName>
        <ecNumber evidence="4">1.1.1.138</ecNumber>
    </submittedName>
</protein>